<feature type="region of interest" description="Disordered" evidence="2">
    <location>
        <begin position="150"/>
        <end position="181"/>
    </location>
</feature>
<dbReference type="Proteomes" id="UP000007646">
    <property type="component" value="Unassembled WGS sequence"/>
</dbReference>
<dbReference type="InterPro" id="IPR028193">
    <property type="entry name" value="TEX13A-D_N"/>
</dbReference>
<evidence type="ECO:0000313" key="4">
    <source>
        <dbReference type="Ensembl" id="ENSLAFP00000029382.1"/>
    </source>
</evidence>
<dbReference type="InParanoid" id="G3UNH3"/>
<dbReference type="GO" id="GO:0003729">
    <property type="term" value="F:mRNA binding"/>
    <property type="evidence" value="ECO:0007669"/>
    <property type="project" value="TreeGrafter"/>
</dbReference>
<evidence type="ECO:0000259" key="3">
    <source>
        <dbReference type="Pfam" id="PF15186"/>
    </source>
</evidence>
<dbReference type="AlphaFoldDB" id="G3UNH3"/>
<dbReference type="GeneTree" id="ENSGT00940000161768"/>
<reference evidence="4" key="2">
    <citation type="submission" date="2025-08" db="UniProtKB">
        <authorList>
            <consortium name="Ensembl"/>
        </authorList>
    </citation>
    <scope>IDENTIFICATION</scope>
    <source>
        <strain evidence="4">Isolate ISIS603380</strain>
    </source>
</reference>
<dbReference type="HOGENOM" id="CLU_080055_0_0_1"/>
<dbReference type="eggNOG" id="ENOG502QR8U">
    <property type="taxonomic scope" value="Eukaryota"/>
</dbReference>
<comment type="similarity">
    <text evidence="1">Belongs to the TEX13 family.</text>
</comment>
<evidence type="ECO:0000313" key="5">
    <source>
        <dbReference type="Proteomes" id="UP000007646"/>
    </source>
</evidence>
<proteinExistence type="inferred from homology"/>
<reference evidence="4" key="3">
    <citation type="submission" date="2025-09" db="UniProtKB">
        <authorList>
            <consortium name="Ensembl"/>
        </authorList>
    </citation>
    <scope>IDENTIFICATION</scope>
    <source>
        <strain evidence="4">Isolate ISIS603380</strain>
    </source>
</reference>
<reference evidence="4 5" key="1">
    <citation type="submission" date="2009-06" db="EMBL/GenBank/DDBJ databases">
        <title>The Genome Sequence of Loxodonta africana (African elephant).</title>
        <authorList>
            <person name="Di Palma F."/>
            <person name="Heiman D."/>
            <person name="Young S."/>
            <person name="Johnson J."/>
            <person name="Lander E.S."/>
            <person name="Lindblad-Toh K."/>
        </authorList>
    </citation>
    <scope>NUCLEOTIDE SEQUENCE [LARGE SCALE GENOMIC DNA]</scope>
    <source>
        <strain evidence="4 5">Isolate ISIS603380</strain>
    </source>
</reference>
<dbReference type="Ensembl" id="ENSLAFT00000028205.1">
    <property type="protein sequence ID" value="ENSLAFP00000029382.1"/>
    <property type="gene ID" value="ENSLAFG00000031620.1"/>
</dbReference>
<dbReference type="PANTHER" id="PTHR23111">
    <property type="entry name" value="ZINC FINGER PROTEIN"/>
    <property type="match status" value="1"/>
</dbReference>
<sequence length="181" mass="20673">MNSGDPRSGFSHSEVVEFINEEVLSNGGGPDFYVAYSSKPWSLVEDRLRAILSDPRVPRTIKRACTWSALALSVRALSRQRVLHARRVRRLQEQVAQREAATWALAFELQRLLEEREEMLLQLGQTQDDLQKSLHEREVLRGQLLQAKRSAQFNPPSEEVDCGPRAQQQCATAWPQHAEEQ</sequence>
<evidence type="ECO:0000256" key="2">
    <source>
        <dbReference type="SAM" id="MobiDB-lite"/>
    </source>
</evidence>
<evidence type="ECO:0000256" key="1">
    <source>
        <dbReference type="ARBA" id="ARBA00008287"/>
    </source>
</evidence>
<dbReference type="OMA" id="RPWKDIE"/>
<organism evidence="4 5">
    <name type="scientific">Loxodonta africana</name>
    <name type="common">African elephant</name>
    <dbReference type="NCBI Taxonomy" id="9785"/>
    <lineage>
        <taxon>Eukaryota</taxon>
        <taxon>Metazoa</taxon>
        <taxon>Chordata</taxon>
        <taxon>Craniata</taxon>
        <taxon>Vertebrata</taxon>
        <taxon>Euteleostomi</taxon>
        <taxon>Mammalia</taxon>
        <taxon>Eutheria</taxon>
        <taxon>Afrotheria</taxon>
        <taxon>Proboscidea</taxon>
        <taxon>Elephantidae</taxon>
        <taxon>Loxodonta</taxon>
    </lineage>
</organism>
<name>G3UNH3_LOXAF</name>
<accession>G3UNH3</accession>
<protein>
    <recommendedName>
        <fullName evidence="3">Testis-expressed protein 13 A-D N-terminal domain-containing protein</fullName>
    </recommendedName>
</protein>
<feature type="domain" description="Testis-expressed protein 13 A-D N-terminal" evidence="3">
    <location>
        <begin position="4"/>
        <end position="148"/>
    </location>
</feature>
<keyword evidence="5" id="KW-1185">Reference proteome</keyword>
<dbReference type="Pfam" id="PF15186">
    <property type="entry name" value="TEX13"/>
    <property type="match status" value="1"/>
</dbReference>
<dbReference type="PANTHER" id="PTHR23111:SF103">
    <property type="entry name" value="TEX13 FAMILY MEMBER C3-RELATED"/>
    <property type="match status" value="1"/>
</dbReference>